<protein>
    <submittedName>
        <fullName evidence="1">Uncharacterized protein</fullName>
    </submittedName>
</protein>
<accession>A0A6N3DHG1</accession>
<dbReference type="AlphaFoldDB" id="A0A6N3DHG1"/>
<sequence length="45" mass="5232">MMETQRAIDIIFNMMPEDEEEAEALSLAVSALRERLLAEQHNEQK</sequence>
<reference evidence="1" key="1">
    <citation type="submission" date="2019-11" db="EMBL/GenBank/DDBJ databases">
        <authorList>
            <person name="Feng L."/>
        </authorList>
    </citation>
    <scope>NUCLEOTIDE SEQUENCE</scope>
    <source>
        <strain evidence="1">FplautiiLFYP42</strain>
    </source>
</reference>
<organism evidence="1">
    <name type="scientific">Flavonifractor plautii</name>
    <name type="common">Fusobacterium plautii</name>
    <dbReference type="NCBI Taxonomy" id="292800"/>
    <lineage>
        <taxon>Bacteria</taxon>
        <taxon>Bacillati</taxon>
        <taxon>Bacillota</taxon>
        <taxon>Clostridia</taxon>
        <taxon>Eubacteriales</taxon>
        <taxon>Oscillospiraceae</taxon>
        <taxon>Flavonifractor</taxon>
    </lineage>
</organism>
<evidence type="ECO:0000313" key="1">
    <source>
        <dbReference type="EMBL" id="VYU28706.1"/>
    </source>
</evidence>
<gene>
    <name evidence="1" type="ORF">FPLFYP42_01822</name>
</gene>
<name>A0A6N3DHG1_FLAPL</name>
<dbReference type="RefSeq" id="WP_156621544.1">
    <property type="nucleotide sequence ID" value="NZ_BAABXT010000001.1"/>
</dbReference>
<dbReference type="EMBL" id="CACRUB010000031">
    <property type="protein sequence ID" value="VYU28706.1"/>
    <property type="molecule type" value="Genomic_DNA"/>
</dbReference>
<proteinExistence type="predicted"/>